<proteinExistence type="predicted"/>
<dbReference type="EMBL" id="ANIZ01002984">
    <property type="protein sequence ID" value="ETI36994.1"/>
    <property type="molecule type" value="Genomic_DNA"/>
</dbReference>
<comment type="caution">
    <text evidence="1">The sequence shown here is derived from an EMBL/GenBank/DDBJ whole genome shotgun (WGS) entry which is preliminary data.</text>
</comment>
<evidence type="ECO:0000313" key="2">
    <source>
        <dbReference type="Proteomes" id="UP000018721"/>
    </source>
</evidence>
<gene>
    <name evidence="1" type="ORF">F443_16988</name>
</gene>
<dbReference type="AlphaFoldDB" id="V9ECY9"/>
<evidence type="ECO:0000313" key="1">
    <source>
        <dbReference type="EMBL" id="ETI36994.1"/>
    </source>
</evidence>
<sequence>MSREAKQTFMNEQFRLQEAVNITMSTVSSIIDNMKIIDMQLDARESLEHPYLYCHKHEEQLDKQNLYYGTTIDLTVLQLRSFDCTSTCCAVLRFVVVYDGAVPVSFTDSPPAFASLKT</sequence>
<reference evidence="1 2" key="1">
    <citation type="submission" date="2013-11" db="EMBL/GenBank/DDBJ databases">
        <title>The Genome Sequence of Phytophthora parasitica P1569.</title>
        <authorList>
            <consortium name="The Broad Institute Genomics Platform"/>
            <person name="Russ C."/>
            <person name="Tyler B."/>
            <person name="Panabieres F."/>
            <person name="Shan W."/>
            <person name="Tripathy S."/>
            <person name="Grunwald N."/>
            <person name="Machado M."/>
            <person name="Johnson C.S."/>
            <person name="Arredondo F."/>
            <person name="Hong C."/>
            <person name="Coffey M."/>
            <person name="Young S.K."/>
            <person name="Zeng Q."/>
            <person name="Gargeya S."/>
            <person name="Fitzgerald M."/>
            <person name="Abouelleil A."/>
            <person name="Alvarado L."/>
            <person name="Chapman S.B."/>
            <person name="Gainer-Dewar J."/>
            <person name="Goldberg J."/>
            <person name="Griggs A."/>
            <person name="Gujja S."/>
            <person name="Hansen M."/>
            <person name="Howarth C."/>
            <person name="Imamovic A."/>
            <person name="Ireland A."/>
            <person name="Larimer J."/>
            <person name="McCowan C."/>
            <person name="Murphy C."/>
            <person name="Pearson M."/>
            <person name="Poon T.W."/>
            <person name="Priest M."/>
            <person name="Roberts A."/>
            <person name="Saif S."/>
            <person name="Shea T."/>
            <person name="Sykes S."/>
            <person name="Wortman J."/>
            <person name="Nusbaum C."/>
            <person name="Birren B."/>
        </authorList>
    </citation>
    <scope>NUCLEOTIDE SEQUENCE [LARGE SCALE GENOMIC DNA]</scope>
    <source>
        <strain evidence="1 2">P1569</strain>
    </source>
</reference>
<organism evidence="1 2">
    <name type="scientific">Phytophthora nicotianae P1569</name>
    <dbReference type="NCBI Taxonomy" id="1317065"/>
    <lineage>
        <taxon>Eukaryota</taxon>
        <taxon>Sar</taxon>
        <taxon>Stramenopiles</taxon>
        <taxon>Oomycota</taxon>
        <taxon>Peronosporomycetes</taxon>
        <taxon>Peronosporales</taxon>
        <taxon>Peronosporaceae</taxon>
        <taxon>Phytophthora</taxon>
    </lineage>
</organism>
<protein>
    <submittedName>
        <fullName evidence="1">Uncharacterized protein</fullName>
    </submittedName>
</protein>
<dbReference type="HOGENOM" id="CLU_2077718_0_0_1"/>
<name>V9ECY9_PHYNI</name>
<keyword evidence="2" id="KW-1185">Reference proteome</keyword>
<accession>V9ECY9</accession>
<dbReference type="Proteomes" id="UP000018721">
    <property type="component" value="Unassembled WGS sequence"/>
</dbReference>